<dbReference type="Proteomes" id="UP000008561">
    <property type="component" value="Chromosome"/>
</dbReference>
<proteinExistence type="predicted"/>
<dbReference type="Gene3D" id="3.30.60.80">
    <property type="match status" value="1"/>
</dbReference>
<dbReference type="eggNOG" id="COG2191">
    <property type="taxonomic scope" value="Bacteria"/>
</dbReference>
<dbReference type="RefSeq" id="WP_012173619.1">
    <property type="nucleotide sequence ID" value="NC_009943.1"/>
</dbReference>
<dbReference type="KEGG" id="dol:Dole_0190"/>
<evidence type="ECO:0000313" key="3">
    <source>
        <dbReference type="EMBL" id="ABW66000.1"/>
    </source>
</evidence>
<dbReference type="InterPro" id="IPR003814">
    <property type="entry name" value="FmdEsu_dom"/>
</dbReference>
<accession>A8ZST7</accession>
<dbReference type="STRING" id="96561.Dole_0190"/>
<evidence type="ECO:0000313" key="4">
    <source>
        <dbReference type="Proteomes" id="UP000008561"/>
    </source>
</evidence>
<dbReference type="PANTHER" id="PTHR39418">
    <property type="entry name" value="DEHYDROGENASE-RELATED"/>
    <property type="match status" value="1"/>
</dbReference>
<dbReference type="EMBL" id="CP000859">
    <property type="protein sequence ID" value="ABW66000.1"/>
    <property type="molecule type" value="Genomic_DNA"/>
</dbReference>
<name>A8ZST7_DESOH</name>
<dbReference type="OrthoDB" id="9804309at2"/>
<gene>
    <name evidence="3" type="ordered locus">Dole_0190</name>
</gene>
<sequence length="189" mass="20832">MICGRTPDELIRDIEGFHGFVAPGLVIGAFMVDLAREHIGQNTEADAVVETRHCLPDAVQILTPCTVGNGWLKIADLDKFALTLYDRHTFAGFRVWLDLNKAKAHPNVYNWFMGLVSKKDLPKEILIPAIFDAGRDILSVKPVTVRAEFAKREKKSKIAVCPACNEAYAAAQGTPCLACQGKDYYHTGS</sequence>
<organism evidence="3 4">
    <name type="scientific">Desulfosudis oleivorans (strain DSM 6200 / JCM 39069 / Hxd3)</name>
    <name type="common">Desulfococcus oleovorans</name>
    <dbReference type="NCBI Taxonomy" id="96561"/>
    <lineage>
        <taxon>Bacteria</taxon>
        <taxon>Pseudomonadati</taxon>
        <taxon>Thermodesulfobacteriota</taxon>
        <taxon>Desulfobacteria</taxon>
        <taxon>Desulfobacterales</taxon>
        <taxon>Desulfosudaceae</taxon>
        <taxon>Desulfosudis</taxon>
    </lineage>
</organism>
<evidence type="ECO:0000259" key="1">
    <source>
        <dbReference type="Pfam" id="PF02663"/>
    </source>
</evidence>
<protein>
    <submittedName>
        <fullName evidence="3">Formylmethanofuran dehydrogenase subunit E region</fullName>
    </submittedName>
</protein>
<dbReference type="PANTHER" id="PTHR39418:SF1">
    <property type="entry name" value="DEHYDROGENASE"/>
    <property type="match status" value="1"/>
</dbReference>
<dbReference type="Pfam" id="PF23475">
    <property type="entry name" value="zf-Tbcl_FmdE"/>
    <property type="match status" value="1"/>
</dbReference>
<dbReference type="InterPro" id="IPR053194">
    <property type="entry name" value="tRNA_methyltr_O"/>
</dbReference>
<feature type="domain" description="FmdE-like treble clef zinc finger" evidence="2">
    <location>
        <begin position="152"/>
        <end position="186"/>
    </location>
</feature>
<evidence type="ECO:0000259" key="2">
    <source>
        <dbReference type="Pfam" id="PF23475"/>
    </source>
</evidence>
<dbReference type="Gene3D" id="3.30.1330.130">
    <property type="match status" value="1"/>
</dbReference>
<dbReference type="InterPro" id="IPR057035">
    <property type="entry name" value="Znf-Tbcl_FmdE"/>
</dbReference>
<dbReference type="HOGENOM" id="CLU_112307_0_0_7"/>
<dbReference type="Pfam" id="PF02663">
    <property type="entry name" value="FmdE"/>
    <property type="match status" value="1"/>
</dbReference>
<dbReference type="AlphaFoldDB" id="A8ZST7"/>
<feature type="domain" description="Formylmethanofuran dehydrogenase subunit E" evidence="1">
    <location>
        <begin position="17"/>
        <end position="141"/>
    </location>
</feature>
<dbReference type="SUPFAM" id="SSF143555">
    <property type="entry name" value="FwdE-like"/>
    <property type="match status" value="1"/>
</dbReference>
<keyword evidence="4" id="KW-1185">Reference proteome</keyword>
<reference evidence="3 4" key="1">
    <citation type="submission" date="2007-10" db="EMBL/GenBank/DDBJ databases">
        <title>Complete sequence of Desulfococcus oleovorans Hxd3.</title>
        <authorList>
            <consortium name="US DOE Joint Genome Institute"/>
            <person name="Copeland A."/>
            <person name="Lucas S."/>
            <person name="Lapidus A."/>
            <person name="Barry K."/>
            <person name="Glavina del Rio T."/>
            <person name="Dalin E."/>
            <person name="Tice H."/>
            <person name="Pitluck S."/>
            <person name="Kiss H."/>
            <person name="Brettin T."/>
            <person name="Bruce D."/>
            <person name="Detter J.C."/>
            <person name="Han C."/>
            <person name="Schmutz J."/>
            <person name="Larimer F."/>
            <person name="Land M."/>
            <person name="Hauser L."/>
            <person name="Kyrpides N."/>
            <person name="Kim E."/>
            <person name="Wawrik B."/>
            <person name="Richardson P."/>
        </authorList>
    </citation>
    <scope>NUCLEOTIDE SEQUENCE [LARGE SCALE GENOMIC DNA]</scope>
    <source>
        <strain evidence="4">DSM 6200 / JCM 39069 / Hxd3</strain>
    </source>
</reference>